<accession>A0A7S4S341</accession>
<comment type="subcellular location">
    <subcellularLocation>
        <location evidence="6">Cell membrane</location>
        <topology evidence="6">Multi-pass membrane protein</topology>
    </subcellularLocation>
    <subcellularLocation>
        <location evidence="1">Membrane</location>
        <topology evidence="1">Multi-pass membrane protein</topology>
    </subcellularLocation>
</comment>
<feature type="transmembrane region" description="Helical" evidence="6">
    <location>
        <begin position="54"/>
        <end position="75"/>
    </location>
</feature>
<comment type="function">
    <text evidence="6">Choline transporter.</text>
</comment>
<keyword evidence="3 6" id="KW-0812">Transmembrane</keyword>
<sequence>MARKDNYKYDEALLGENEKDGSDYNDNENMELEEDATRTIRVGVSQAPAYRDKWFAIAFLSQLLLVLLVAVISGFPATSHINSTDDADGRNLDQVDSNDESVFDEIVFDQDDDFDFMQKLRTFSTEFLPTIFLVSIIFAPLLSFGALALMDQHAQVLLQASLIFSIVFNVLLFFITLASSDPDESDGSYVFLFLALIAAWYAKVVWSRVPYAASTLKCAVRAVRGNFGLALLALGTVPVTVFYSVFWIVSVYGASTWECMYSTYPADSSLGTDDTNEQNEQTGLSGLGAFIMFLFILSYYWTMQVIANSNRTTIAGVIGTWCFNPIDASSFCSTAVRESFIRSNTYSLGSIAFGSLIVAMIQFIKSSVKSMRGRNRASCLYCCLECLLMYIERIAQYFHKWAFVYVGLYGYGYIDAGKAVMTLFQQRGCMAIISDNLARRMLYLIAGCVGLCVGVVCALVGAMFGGAQGAHEDEMIIWTYLALFCGFLLGFLLSIIIMGAVGDSVDAIIVCFAEAPAEFKRNHPALHDEMERGWSNMIAETETSLTQATAVALVDMNSRAGIV</sequence>
<reference evidence="8" key="1">
    <citation type="submission" date="2021-01" db="EMBL/GenBank/DDBJ databases">
        <authorList>
            <person name="Corre E."/>
            <person name="Pelletier E."/>
            <person name="Niang G."/>
            <person name="Scheremetjew M."/>
            <person name="Finn R."/>
            <person name="Kale V."/>
            <person name="Holt S."/>
            <person name="Cochrane G."/>
            <person name="Meng A."/>
            <person name="Brown T."/>
            <person name="Cohen L."/>
        </authorList>
    </citation>
    <scope>NUCLEOTIDE SEQUENCE</scope>
    <source>
        <strain evidence="8">GSO104</strain>
    </source>
</reference>
<dbReference type="PANTHER" id="PTHR12385">
    <property type="entry name" value="CHOLINE TRANSPORTER-LIKE (SLC FAMILY 44)"/>
    <property type="match status" value="1"/>
</dbReference>
<evidence type="ECO:0000256" key="5">
    <source>
        <dbReference type="ARBA" id="ARBA00023136"/>
    </source>
</evidence>
<evidence type="ECO:0000313" key="8">
    <source>
        <dbReference type="EMBL" id="CAE4632076.1"/>
    </source>
</evidence>
<protein>
    <recommendedName>
        <fullName evidence="6">Choline transporter-like protein</fullName>
    </recommendedName>
</protein>
<evidence type="ECO:0000256" key="6">
    <source>
        <dbReference type="RuleBase" id="RU368066"/>
    </source>
</evidence>
<feature type="transmembrane region" description="Helical" evidence="6">
    <location>
        <begin position="127"/>
        <end position="149"/>
    </location>
</feature>
<feature type="transmembrane region" description="Helical" evidence="6">
    <location>
        <begin position="156"/>
        <end position="177"/>
    </location>
</feature>
<dbReference type="AlphaFoldDB" id="A0A7S4S341"/>
<feature type="transmembrane region" description="Helical" evidence="6">
    <location>
        <begin position="476"/>
        <end position="501"/>
    </location>
</feature>
<feature type="transmembrane region" description="Helical" evidence="6">
    <location>
        <begin position="189"/>
        <end position="206"/>
    </location>
</feature>
<evidence type="ECO:0000256" key="3">
    <source>
        <dbReference type="ARBA" id="ARBA00022692"/>
    </source>
</evidence>
<name>A0A7S4S341_9STRA</name>
<evidence type="ECO:0000256" key="1">
    <source>
        <dbReference type="ARBA" id="ARBA00004141"/>
    </source>
</evidence>
<proteinExistence type="inferred from homology"/>
<feature type="transmembrane region" description="Helical" evidence="6">
    <location>
        <begin position="401"/>
        <end position="421"/>
    </location>
</feature>
<keyword evidence="5 6" id="KW-0472">Membrane</keyword>
<evidence type="ECO:0000256" key="7">
    <source>
        <dbReference type="SAM" id="MobiDB-lite"/>
    </source>
</evidence>
<dbReference type="PANTHER" id="PTHR12385:SF4">
    <property type="entry name" value="PROTEIN PNS1"/>
    <property type="match status" value="1"/>
</dbReference>
<feature type="transmembrane region" description="Helical" evidence="6">
    <location>
        <begin position="283"/>
        <end position="302"/>
    </location>
</feature>
<feature type="transmembrane region" description="Helical" evidence="6">
    <location>
        <begin position="442"/>
        <end position="464"/>
    </location>
</feature>
<gene>
    <name evidence="8" type="ORF">DBRI00130_LOCUS27962</name>
</gene>
<dbReference type="GO" id="GO:0005886">
    <property type="term" value="C:plasma membrane"/>
    <property type="evidence" value="ECO:0007669"/>
    <property type="project" value="UniProtKB-SubCell"/>
</dbReference>
<dbReference type="InterPro" id="IPR007603">
    <property type="entry name" value="Choline_transptr-like"/>
</dbReference>
<feature type="transmembrane region" description="Helical" evidence="6">
    <location>
        <begin position="227"/>
        <end position="249"/>
    </location>
</feature>
<evidence type="ECO:0000256" key="2">
    <source>
        <dbReference type="ARBA" id="ARBA00007168"/>
    </source>
</evidence>
<feature type="region of interest" description="Disordered" evidence="7">
    <location>
        <begin position="1"/>
        <end position="27"/>
    </location>
</feature>
<dbReference type="EMBL" id="HBNS01035797">
    <property type="protein sequence ID" value="CAE4632076.1"/>
    <property type="molecule type" value="Transcribed_RNA"/>
</dbReference>
<dbReference type="GO" id="GO:0022857">
    <property type="term" value="F:transmembrane transporter activity"/>
    <property type="evidence" value="ECO:0007669"/>
    <property type="project" value="UniProtKB-UniRule"/>
</dbReference>
<organism evidence="8">
    <name type="scientific">Ditylum brightwellii</name>
    <dbReference type="NCBI Taxonomy" id="49249"/>
    <lineage>
        <taxon>Eukaryota</taxon>
        <taxon>Sar</taxon>
        <taxon>Stramenopiles</taxon>
        <taxon>Ochrophyta</taxon>
        <taxon>Bacillariophyta</taxon>
        <taxon>Mediophyceae</taxon>
        <taxon>Lithodesmiophycidae</taxon>
        <taxon>Lithodesmiales</taxon>
        <taxon>Lithodesmiaceae</taxon>
        <taxon>Ditylum</taxon>
    </lineage>
</organism>
<feature type="compositionally biased region" description="Basic and acidic residues" evidence="7">
    <location>
        <begin position="1"/>
        <end position="22"/>
    </location>
</feature>
<keyword evidence="4 6" id="KW-1133">Transmembrane helix</keyword>
<dbReference type="Pfam" id="PF04515">
    <property type="entry name" value="Choline_transpo"/>
    <property type="match status" value="1"/>
</dbReference>
<comment type="similarity">
    <text evidence="2 6">Belongs to the CTL (choline transporter-like) family.</text>
</comment>
<evidence type="ECO:0000256" key="4">
    <source>
        <dbReference type="ARBA" id="ARBA00022989"/>
    </source>
</evidence>
<feature type="transmembrane region" description="Helical" evidence="6">
    <location>
        <begin position="348"/>
        <end position="365"/>
    </location>
</feature>